<dbReference type="SMART" id="SM00422">
    <property type="entry name" value="HTH_MERR"/>
    <property type="match status" value="1"/>
</dbReference>
<evidence type="ECO:0000256" key="5">
    <source>
        <dbReference type="SAM" id="MobiDB-lite"/>
    </source>
</evidence>
<keyword evidence="8" id="KW-1185">Reference proteome</keyword>
<reference evidence="7" key="1">
    <citation type="submission" date="2016-06" db="EMBL/GenBank/DDBJ databases">
        <title>Pandoraea oxalativorans DSM 23570 Genome Sequencing.</title>
        <authorList>
            <person name="Ee R."/>
            <person name="Lim Y.-L."/>
            <person name="Yong D."/>
            <person name="Yin W.-F."/>
            <person name="Chan K.-G."/>
        </authorList>
    </citation>
    <scope>NUCLEOTIDE SEQUENCE</scope>
    <source>
        <strain evidence="7">DSM 23570</strain>
    </source>
</reference>
<protein>
    <submittedName>
        <fullName evidence="7">MerR family transcriptional regulator</fullName>
    </submittedName>
</protein>
<evidence type="ECO:0000256" key="2">
    <source>
        <dbReference type="ARBA" id="ARBA00023125"/>
    </source>
</evidence>
<feature type="coiled-coil region" evidence="4">
    <location>
        <begin position="76"/>
        <end position="110"/>
    </location>
</feature>
<dbReference type="RefSeq" id="WP_046292019.1">
    <property type="nucleotide sequence ID" value="NZ_CP011253.3"/>
</dbReference>
<keyword evidence="2" id="KW-0238">DNA-binding</keyword>
<dbReference type="PANTHER" id="PTHR30204">
    <property type="entry name" value="REDOX-CYCLING DRUG-SENSING TRANSCRIPTIONAL ACTIVATOR SOXR"/>
    <property type="match status" value="1"/>
</dbReference>
<evidence type="ECO:0000313" key="7">
    <source>
        <dbReference type="EMBL" id="AKC70840.1"/>
    </source>
</evidence>
<evidence type="ECO:0000256" key="3">
    <source>
        <dbReference type="ARBA" id="ARBA00023163"/>
    </source>
</evidence>
<dbReference type="HOGENOM" id="CLU_060077_2_3_4"/>
<dbReference type="AlphaFoldDB" id="A0A0E3YCP9"/>
<dbReference type="InterPro" id="IPR047057">
    <property type="entry name" value="MerR_fam"/>
</dbReference>
<dbReference type="Pfam" id="PF13411">
    <property type="entry name" value="MerR_1"/>
    <property type="match status" value="1"/>
</dbReference>
<gene>
    <name evidence="7" type="ORF">MB84_17160</name>
</gene>
<dbReference type="PROSITE" id="PS00552">
    <property type="entry name" value="HTH_MERR_1"/>
    <property type="match status" value="1"/>
</dbReference>
<feature type="domain" description="HTH merR-type" evidence="6">
    <location>
        <begin position="1"/>
        <end position="69"/>
    </location>
</feature>
<dbReference type="PANTHER" id="PTHR30204:SF94">
    <property type="entry name" value="HEAVY METAL-DEPENDENT TRANSCRIPTIONAL REGULATOR HI_0293-RELATED"/>
    <property type="match status" value="1"/>
</dbReference>
<keyword evidence="1" id="KW-0805">Transcription regulation</keyword>
<dbReference type="PROSITE" id="PS50937">
    <property type="entry name" value="HTH_MERR_2"/>
    <property type="match status" value="1"/>
</dbReference>
<dbReference type="Proteomes" id="UP000035050">
    <property type="component" value="Chromosome"/>
</dbReference>
<keyword evidence="3" id="KW-0804">Transcription</keyword>
<evidence type="ECO:0000259" key="6">
    <source>
        <dbReference type="PROSITE" id="PS50937"/>
    </source>
</evidence>
<dbReference type="InterPro" id="IPR000551">
    <property type="entry name" value="MerR-type_HTH_dom"/>
</dbReference>
<keyword evidence="4" id="KW-0175">Coiled coil</keyword>
<dbReference type="Gene3D" id="1.10.1660.10">
    <property type="match status" value="1"/>
</dbReference>
<dbReference type="PATRIC" id="fig|573737.6.peg.4376"/>
<sequence length="151" mass="17239">MKIGALAQVSGVAASRIRFYEAQGLLPNALRQTNGYREYDEDALTRLDLIRRAQNAGFSLEEIRAILPPNLNDWPHDKLLEVLRRKVDEIEALERNLALSKHNLKALIDAIEHREEGEDCRAASQRVLTSVRRADDRPEPEPRRAPGKRRP</sequence>
<dbReference type="SUPFAM" id="SSF46955">
    <property type="entry name" value="Putative DNA-binding domain"/>
    <property type="match status" value="1"/>
</dbReference>
<dbReference type="OrthoDB" id="5297305at2"/>
<accession>A0A0E3YCP9</accession>
<evidence type="ECO:0000313" key="8">
    <source>
        <dbReference type="Proteomes" id="UP000035050"/>
    </source>
</evidence>
<dbReference type="InterPro" id="IPR009061">
    <property type="entry name" value="DNA-bd_dom_put_sf"/>
</dbReference>
<dbReference type="GO" id="GO:0003700">
    <property type="term" value="F:DNA-binding transcription factor activity"/>
    <property type="evidence" value="ECO:0007669"/>
    <property type="project" value="InterPro"/>
</dbReference>
<dbReference type="GO" id="GO:0003677">
    <property type="term" value="F:DNA binding"/>
    <property type="evidence" value="ECO:0007669"/>
    <property type="project" value="UniProtKB-KW"/>
</dbReference>
<organism evidence="7 8">
    <name type="scientific">Pandoraea oxalativorans</name>
    <dbReference type="NCBI Taxonomy" id="573737"/>
    <lineage>
        <taxon>Bacteria</taxon>
        <taxon>Pseudomonadati</taxon>
        <taxon>Pseudomonadota</taxon>
        <taxon>Betaproteobacteria</taxon>
        <taxon>Burkholderiales</taxon>
        <taxon>Burkholderiaceae</taxon>
        <taxon>Pandoraea</taxon>
    </lineage>
</organism>
<dbReference type="KEGG" id="pox:MB84_17160"/>
<feature type="compositionally biased region" description="Basic and acidic residues" evidence="5">
    <location>
        <begin position="132"/>
        <end position="144"/>
    </location>
</feature>
<evidence type="ECO:0000256" key="4">
    <source>
        <dbReference type="SAM" id="Coils"/>
    </source>
</evidence>
<feature type="region of interest" description="Disordered" evidence="5">
    <location>
        <begin position="121"/>
        <end position="151"/>
    </location>
</feature>
<dbReference type="EMBL" id="CP011253">
    <property type="protein sequence ID" value="AKC70840.1"/>
    <property type="molecule type" value="Genomic_DNA"/>
</dbReference>
<evidence type="ECO:0000256" key="1">
    <source>
        <dbReference type="ARBA" id="ARBA00023015"/>
    </source>
</evidence>
<dbReference type="PRINTS" id="PR00040">
    <property type="entry name" value="HTHMERR"/>
</dbReference>
<name>A0A0E3YCP9_9BURK</name>
<proteinExistence type="predicted"/>